<reference evidence="1" key="1">
    <citation type="submission" date="2018-06" db="EMBL/GenBank/DDBJ databases">
        <authorList>
            <person name="Zhirakovskaya E."/>
        </authorList>
    </citation>
    <scope>NUCLEOTIDE SEQUENCE</scope>
</reference>
<evidence type="ECO:0008006" key="2">
    <source>
        <dbReference type="Google" id="ProtNLM"/>
    </source>
</evidence>
<evidence type="ECO:0000313" key="1">
    <source>
        <dbReference type="EMBL" id="VAW34695.1"/>
    </source>
</evidence>
<protein>
    <recommendedName>
        <fullName evidence="2">SGNH/GDSL hydrolase family protein</fullName>
    </recommendedName>
</protein>
<gene>
    <name evidence="1" type="ORF">MNBD_DELTA04-1625</name>
</gene>
<proteinExistence type="predicted"/>
<organism evidence="1">
    <name type="scientific">hydrothermal vent metagenome</name>
    <dbReference type="NCBI Taxonomy" id="652676"/>
    <lineage>
        <taxon>unclassified sequences</taxon>
        <taxon>metagenomes</taxon>
        <taxon>ecological metagenomes</taxon>
    </lineage>
</organism>
<dbReference type="AlphaFoldDB" id="A0A3B0UU60"/>
<name>A0A3B0UU60_9ZZZZ</name>
<dbReference type="EMBL" id="UOEY01000008">
    <property type="protein sequence ID" value="VAW34695.1"/>
    <property type="molecule type" value="Genomic_DNA"/>
</dbReference>
<dbReference type="Gene3D" id="3.40.50.1110">
    <property type="entry name" value="SGNH hydrolase"/>
    <property type="match status" value="1"/>
</dbReference>
<sequence length="279" mass="31564">MRIFTISVTIVIFFAISLAVCNGNKMNEEKFAVKSLSDVTPAAWVKLAHQTIYFGHQSVGENIIAGIRVIMKEHPEIKLHIVETTDLAAFRSPVFANSPIGKNGAPLSKINEFKELMDKGMGNLVNIAFFKFCFDDIRERTNVEMLFKNYSQTMDDLTRKYSKTQFVYITVPLLKRQKRTLASRIKGFFGGGKGYFADENNIARYKLNKLIRKKYKGSGLLFDLARLESTKPDGTRESFEKKGKIYYALAPAYTGDGGHLNVVGRKYIAQQLLIFLANM</sequence>
<dbReference type="SUPFAM" id="SSF52266">
    <property type="entry name" value="SGNH hydrolase"/>
    <property type="match status" value="1"/>
</dbReference>
<dbReference type="InterPro" id="IPR036514">
    <property type="entry name" value="SGNH_hydro_sf"/>
</dbReference>
<accession>A0A3B0UU60</accession>